<keyword evidence="2" id="KW-0378">Hydrolase</keyword>
<dbReference type="GO" id="GO:0016787">
    <property type="term" value="F:hydrolase activity"/>
    <property type="evidence" value="ECO:0007669"/>
    <property type="project" value="UniProtKB-KW"/>
</dbReference>
<reference evidence="4 5" key="1">
    <citation type="journal article" date="2013" name="PLoS Genet.">
        <title>The genome and development-dependent transcriptomes of Pyronema confluens: a window into fungal evolution.</title>
        <authorList>
            <person name="Traeger S."/>
            <person name="Altegoer F."/>
            <person name="Freitag M."/>
            <person name="Gabaldon T."/>
            <person name="Kempken F."/>
            <person name="Kumar A."/>
            <person name="Marcet-Houben M."/>
            <person name="Poggeler S."/>
            <person name="Stajich J.E."/>
            <person name="Nowrousian M."/>
        </authorList>
    </citation>
    <scope>NUCLEOTIDE SEQUENCE [LARGE SCALE GENOMIC DNA]</scope>
    <source>
        <strain evidence="5">CBS 100304</strain>
        <tissue evidence="4">Vegetative mycelium</tissue>
    </source>
</reference>
<dbReference type="Gene3D" id="3.10.450.30">
    <property type="entry name" value="Microbial ribonucleases"/>
    <property type="match status" value="1"/>
</dbReference>
<evidence type="ECO:0000256" key="2">
    <source>
        <dbReference type="ARBA" id="ARBA00022801"/>
    </source>
</evidence>
<protein>
    <submittedName>
        <fullName evidence="4">Similar to Ribonuclease clavin acc. no. P0CL71</fullName>
    </submittedName>
</protein>
<dbReference type="EMBL" id="HF935218">
    <property type="protein sequence ID" value="CCX04822.1"/>
    <property type="molecule type" value="Genomic_DNA"/>
</dbReference>
<dbReference type="InterPro" id="IPR000026">
    <property type="entry name" value="N1-like"/>
</dbReference>
<evidence type="ECO:0000313" key="4">
    <source>
        <dbReference type="EMBL" id="CCX04822.1"/>
    </source>
</evidence>
<dbReference type="GO" id="GO:0004521">
    <property type="term" value="F:RNA endonuclease activity"/>
    <property type="evidence" value="ECO:0007669"/>
    <property type="project" value="InterPro"/>
</dbReference>
<dbReference type="Proteomes" id="UP000018144">
    <property type="component" value="Unassembled WGS sequence"/>
</dbReference>
<evidence type="ECO:0000256" key="1">
    <source>
        <dbReference type="ARBA" id="ARBA00022722"/>
    </source>
</evidence>
<keyword evidence="3" id="KW-0732">Signal</keyword>
<name>U4KUQ3_PYROM</name>
<organism evidence="4 5">
    <name type="scientific">Pyronema omphalodes (strain CBS 100304)</name>
    <name type="common">Pyronema confluens</name>
    <dbReference type="NCBI Taxonomy" id="1076935"/>
    <lineage>
        <taxon>Eukaryota</taxon>
        <taxon>Fungi</taxon>
        <taxon>Dikarya</taxon>
        <taxon>Ascomycota</taxon>
        <taxon>Pezizomycotina</taxon>
        <taxon>Pezizomycetes</taxon>
        <taxon>Pezizales</taxon>
        <taxon>Pyronemataceae</taxon>
        <taxon>Pyronema</taxon>
    </lineage>
</organism>
<dbReference type="OrthoDB" id="5425539at2759"/>
<sequence>MVAIQTFLCAILLAAAPVFAAPSAEPFADFESTEVDFEAPHLEARAPIVTCQNKLGDVKIDVAKAIVSMKAAPAPKKGRGMPHKFNNRENIVFPNTKCNKPKTGKRPNLLEFPVFADGHIFDPKTSKDVGLARVIYTAGSKRDLCGVIGHTLGPKDKRGGPFKLCK</sequence>
<gene>
    <name evidence="4" type="ORF">PCON_03804</name>
</gene>
<dbReference type="SUPFAM" id="SSF53933">
    <property type="entry name" value="Microbial ribonucleases"/>
    <property type="match status" value="1"/>
</dbReference>
<dbReference type="Pfam" id="PF00545">
    <property type="entry name" value="Ribonuclease"/>
    <property type="match status" value="1"/>
</dbReference>
<proteinExistence type="predicted"/>
<evidence type="ECO:0000256" key="3">
    <source>
        <dbReference type="SAM" id="SignalP"/>
    </source>
</evidence>
<dbReference type="GO" id="GO:0003723">
    <property type="term" value="F:RNA binding"/>
    <property type="evidence" value="ECO:0007669"/>
    <property type="project" value="InterPro"/>
</dbReference>
<feature type="chain" id="PRO_5004650860" evidence="3">
    <location>
        <begin position="21"/>
        <end position="166"/>
    </location>
</feature>
<evidence type="ECO:0000313" key="5">
    <source>
        <dbReference type="Proteomes" id="UP000018144"/>
    </source>
</evidence>
<feature type="signal peptide" evidence="3">
    <location>
        <begin position="1"/>
        <end position="20"/>
    </location>
</feature>
<dbReference type="InterPro" id="IPR016191">
    <property type="entry name" value="Ribonuclease/ribotoxin"/>
</dbReference>
<accession>U4KUQ3</accession>
<keyword evidence="5" id="KW-1185">Reference proteome</keyword>
<keyword evidence="1" id="KW-0540">Nuclease</keyword>
<dbReference type="AlphaFoldDB" id="U4KUQ3"/>